<comment type="caution">
    <text evidence="2">The sequence shown here is derived from an EMBL/GenBank/DDBJ whole genome shotgun (WGS) entry which is preliminary data.</text>
</comment>
<keyword evidence="1" id="KW-0812">Transmembrane</keyword>
<keyword evidence="3" id="KW-1185">Reference proteome</keyword>
<feature type="transmembrane region" description="Helical" evidence="1">
    <location>
        <begin position="30"/>
        <end position="49"/>
    </location>
</feature>
<feature type="transmembrane region" description="Helical" evidence="1">
    <location>
        <begin position="55"/>
        <end position="73"/>
    </location>
</feature>
<keyword evidence="1" id="KW-0472">Membrane</keyword>
<dbReference type="Proteomes" id="UP001157160">
    <property type="component" value="Unassembled WGS sequence"/>
</dbReference>
<dbReference type="AlphaFoldDB" id="A0AA37XA66"/>
<organism evidence="2 3">
    <name type="scientific">Arenivirga flava</name>
    <dbReference type="NCBI Taxonomy" id="1930060"/>
    <lineage>
        <taxon>Bacteria</taxon>
        <taxon>Bacillati</taxon>
        <taxon>Actinomycetota</taxon>
        <taxon>Actinomycetes</taxon>
        <taxon>Micrococcales</taxon>
        <taxon>Microbacteriaceae</taxon>
        <taxon>Arenivirga</taxon>
    </lineage>
</organism>
<keyword evidence="1" id="KW-1133">Transmembrane helix</keyword>
<gene>
    <name evidence="2" type="ORF">GCM10025874_27270</name>
</gene>
<evidence type="ECO:0000313" key="2">
    <source>
        <dbReference type="EMBL" id="GMA29474.1"/>
    </source>
</evidence>
<accession>A0AA37XA66</accession>
<proteinExistence type="predicted"/>
<name>A0AA37XA66_9MICO</name>
<protein>
    <submittedName>
        <fullName evidence="2">Uncharacterized protein</fullName>
    </submittedName>
</protein>
<sequence length="149" mass="15609">MESESARARETLAALGEDRRRIGERMTAETWWAAPAQGFGSALLVAAPVAGLQWAWVPFIAGAVVFTAVEALFRRRSGVAIGRPAGPLGVLLLVAIGLLHVAAVGGTVVLSVLELHGWAVALAALTGVVMALGVVGYDRVFAQEVRRAR</sequence>
<dbReference type="RefSeq" id="WP_284233619.1">
    <property type="nucleotide sequence ID" value="NZ_BSUL01000001.1"/>
</dbReference>
<dbReference type="EMBL" id="BSUL01000001">
    <property type="protein sequence ID" value="GMA29474.1"/>
    <property type="molecule type" value="Genomic_DNA"/>
</dbReference>
<feature type="transmembrane region" description="Helical" evidence="1">
    <location>
        <begin position="115"/>
        <end position="137"/>
    </location>
</feature>
<evidence type="ECO:0000256" key="1">
    <source>
        <dbReference type="SAM" id="Phobius"/>
    </source>
</evidence>
<feature type="transmembrane region" description="Helical" evidence="1">
    <location>
        <begin position="85"/>
        <end position="109"/>
    </location>
</feature>
<evidence type="ECO:0000313" key="3">
    <source>
        <dbReference type="Proteomes" id="UP001157160"/>
    </source>
</evidence>
<reference evidence="2 3" key="1">
    <citation type="journal article" date="2014" name="Int. J. Syst. Evol. Microbiol.">
        <title>Complete genome sequence of Corynebacterium casei LMG S-19264T (=DSM 44701T), isolated from a smear-ripened cheese.</title>
        <authorList>
            <consortium name="US DOE Joint Genome Institute (JGI-PGF)"/>
            <person name="Walter F."/>
            <person name="Albersmeier A."/>
            <person name="Kalinowski J."/>
            <person name="Ruckert C."/>
        </authorList>
    </citation>
    <scope>NUCLEOTIDE SEQUENCE [LARGE SCALE GENOMIC DNA]</scope>
    <source>
        <strain evidence="2 3">NBRC 112289</strain>
    </source>
</reference>